<dbReference type="AlphaFoldDB" id="A0AA40DKU1"/>
<dbReference type="PANTHER" id="PTHR23422:SF11">
    <property type="entry name" value="DIPEPTIDYL PEPTIDASE 3"/>
    <property type="match status" value="1"/>
</dbReference>
<dbReference type="GO" id="GO:0046872">
    <property type="term" value="F:metal ion binding"/>
    <property type="evidence" value="ECO:0007669"/>
    <property type="project" value="UniProtKB-KW"/>
</dbReference>
<dbReference type="GO" id="GO:0005737">
    <property type="term" value="C:cytoplasm"/>
    <property type="evidence" value="ECO:0007669"/>
    <property type="project" value="TreeGrafter"/>
</dbReference>
<comment type="caution">
    <text evidence="3">The sequence shown here is derived from an EMBL/GenBank/DDBJ whole genome shotgun (WGS) entry which is preliminary data.</text>
</comment>
<keyword evidence="1" id="KW-0479">Metal-binding</keyword>
<dbReference type="Gene3D" id="3.30.540.30">
    <property type="match status" value="1"/>
</dbReference>
<dbReference type="PANTHER" id="PTHR23422">
    <property type="entry name" value="DIPEPTIDYL PEPTIDASE III-RELATED"/>
    <property type="match status" value="1"/>
</dbReference>
<dbReference type="InterPro" id="IPR039461">
    <property type="entry name" value="Peptidase_M49"/>
</dbReference>
<dbReference type="GO" id="GO:0008239">
    <property type="term" value="F:dipeptidyl-peptidase activity"/>
    <property type="evidence" value="ECO:0007669"/>
    <property type="project" value="TreeGrafter"/>
</dbReference>
<accession>A0AA40DKU1</accession>
<organism evidence="3 4">
    <name type="scientific">Lasiosphaeris hirsuta</name>
    <dbReference type="NCBI Taxonomy" id="260670"/>
    <lineage>
        <taxon>Eukaryota</taxon>
        <taxon>Fungi</taxon>
        <taxon>Dikarya</taxon>
        <taxon>Ascomycota</taxon>
        <taxon>Pezizomycotina</taxon>
        <taxon>Sordariomycetes</taxon>
        <taxon>Sordariomycetidae</taxon>
        <taxon>Sordariales</taxon>
        <taxon>Lasiosphaeriaceae</taxon>
        <taxon>Lasiosphaeris</taxon>
    </lineage>
</organism>
<dbReference type="Proteomes" id="UP001172102">
    <property type="component" value="Unassembled WGS sequence"/>
</dbReference>
<keyword evidence="4" id="KW-1185">Reference proteome</keyword>
<keyword evidence="2" id="KW-0378">Hydrolase</keyword>
<evidence type="ECO:0000256" key="1">
    <source>
        <dbReference type="ARBA" id="ARBA00022723"/>
    </source>
</evidence>
<protein>
    <submittedName>
        <fullName evidence="3">Peptidase family M49-domain-containing protein</fullName>
    </submittedName>
</protein>
<evidence type="ECO:0000313" key="3">
    <source>
        <dbReference type="EMBL" id="KAK0704482.1"/>
    </source>
</evidence>
<gene>
    <name evidence="3" type="ORF">B0H67DRAFT_603623</name>
</gene>
<reference evidence="3" key="1">
    <citation type="submission" date="2023-06" db="EMBL/GenBank/DDBJ databases">
        <title>Genome-scale phylogeny and comparative genomics of the fungal order Sordariales.</title>
        <authorList>
            <consortium name="Lawrence Berkeley National Laboratory"/>
            <person name="Hensen N."/>
            <person name="Bonometti L."/>
            <person name="Westerberg I."/>
            <person name="Brannstrom I.O."/>
            <person name="Guillou S."/>
            <person name="Cros-Aarteil S."/>
            <person name="Calhoun S."/>
            <person name="Haridas S."/>
            <person name="Kuo A."/>
            <person name="Mondo S."/>
            <person name="Pangilinan J."/>
            <person name="Riley R."/>
            <person name="Labutti K."/>
            <person name="Andreopoulos B."/>
            <person name="Lipzen A."/>
            <person name="Chen C."/>
            <person name="Yanf M."/>
            <person name="Daum C."/>
            <person name="Ng V."/>
            <person name="Clum A."/>
            <person name="Steindorff A."/>
            <person name="Ohm R."/>
            <person name="Martin F."/>
            <person name="Silar P."/>
            <person name="Natvig D."/>
            <person name="Lalanne C."/>
            <person name="Gautier V."/>
            <person name="Ament-Velasquez S.L."/>
            <person name="Kruys A."/>
            <person name="Hutchinson M.I."/>
            <person name="Powell A.J."/>
            <person name="Barry K."/>
            <person name="Miller A.N."/>
            <person name="Grigoriev I.V."/>
            <person name="Debuchy R."/>
            <person name="Gladieux P."/>
            <person name="Thoren M.H."/>
            <person name="Johannesson H."/>
        </authorList>
    </citation>
    <scope>NUCLEOTIDE SEQUENCE</scope>
    <source>
        <strain evidence="3">SMH4607-1</strain>
    </source>
</reference>
<name>A0AA40DKU1_9PEZI</name>
<dbReference type="Pfam" id="PF03571">
    <property type="entry name" value="Peptidase_M49"/>
    <property type="match status" value="1"/>
</dbReference>
<evidence type="ECO:0000256" key="2">
    <source>
        <dbReference type="ARBA" id="ARBA00022801"/>
    </source>
</evidence>
<evidence type="ECO:0000313" key="4">
    <source>
        <dbReference type="Proteomes" id="UP001172102"/>
    </source>
</evidence>
<sequence length="192" mass="21768">MRQTSPESEGIYGLVLHLHKACHGNWSRLLQRTDHEDLVGPSDVDAFLEYAAQFLAHLGNYYVVTTPPYTLGFPSKTAQSSYYIGDEPISREDVAMVTKVMEKHGIWPENTRVHKTMQEHKPVFEILQATSEISATFKIIRGDHAAELSKICEELQHAADCASNDTQTALMHEYIEYFRHGDVEAFRSAQKT</sequence>
<proteinExistence type="predicted"/>
<dbReference type="EMBL" id="JAUKUA010000007">
    <property type="protein sequence ID" value="KAK0704482.1"/>
    <property type="molecule type" value="Genomic_DNA"/>
</dbReference>